<sequence length="475" mass="53485">MLFGVAWWQPQAETEARAMAASFTSVQRRAGSLISGAFRTTAAAALDIELHLPPIDIQMNRITRETALRLRTGPDLPSHPSCLFSVPLTNAGLDGHRWRTVAGDWEGRRAFVREPWRNPPNVTIEDREQAIETHNRIINQFDARPLIIYTDGSGFEGKIGAAAVVDVVDEDLCMTSQMGTEYTATVYAAQLRGTEMAMEIVWRKLNSHGKPLDRRSVTVFTDSLVAPKAMIKLKMPSGQIFLPHMLYVLRKLEEQGACVEFRWIPAHSGIDAAAKRQVRANSKAEWETTWRQTKTARRIKRIIEMPTKKVLDYWRGLRKATTSVMIQLRTGKIGLAGYLAKIKARESPRCVCGFGFETLEHVLYCDRWVDERNDMKLALLAKNTPMMIAASVDELLTHEGPAKAVANFDANRPYGLSPRCRRICHSTLLFMFHLSPGGWGFWPPLALSTVSLCVLHLIHASECLLDPRWGVSWPR</sequence>
<proteinExistence type="predicted"/>
<dbReference type="Gene3D" id="3.30.420.10">
    <property type="entry name" value="Ribonuclease H-like superfamily/Ribonuclease H"/>
    <property type="match status" value="1"/>
</dbReference>
<dbReference type="InterPro" id="IPR012337">
    <property type="entry name" value="RNaseH-like_sf"/>
</dbReference>
<evidence type="ECO:0000313" key="1">
    <source>
        <dbReference type="EMBL" id="KAJ5171629.1"/>
    </source>
</evidence>
<keyword evidence="2" id="KW-1185">Reference proteome</keyword>
<dbReference type="Proteomes" id="UP001146351">
    <property type="component" value="Unassembled WGS sequence"/>
</dbReference>
<reference evidence="1" key="1">
    <citation type="submission" date="2022-11" db="EMBL/GenBank/DDBJ databases">
        <authorList>
            <person name="Petersen C."/>
        </authorList>
    </citation>
    <scope>NUCLEOTIDE SEQUENCE</scope>
    <source>
        <strain evidence="1">IBT 21917</strain>
    </source>
</reference>
<protein>
    <submittedName>
        <fullName evidence="1">Zinc knuckle domain protein</fullName>
    </submittedName>
</protein>
<dbReference type="EMBL" id="JAPQKO010000003">
    <property type="protein sequence ID" value="KAJ5171629.1"/>
    <property type="molecule type" value="Genomic_DNA"/>
</dbReference>
<accession>A0A9W9I777</accession>
<dbReference type="SUPFAM" id="SSF53098">
    <property type="entry name" value="Ribonuclease H-like"/>
    <property type="match status" value="1"/>
</dbReference>
<name>A0A9W9I777_9EURO</name>
<dbReference type="InterPro" id="IPR036397">
    <property type="entry name" value="RNaseH_sf"/>
</dbReference>
<dbReference type="GO" id="GO:0003676">
    <property type="term" value="F:nucleic acid binding"/>
    <property type="evidence" value="ECO:0007669"/>
    <property type="project" value="InterPro"/>
</dbReference>
<dbReference type="OrthoDB" id="4368687at2759"/>
<dbReference type="AlphaFoldDB" id="A0A9W9I777"/>
<dbReference type="CDD" id="cd09276">
    <property type="entry name" value="Rnase_HI_RT_non_LTR"/>
    <property type="match status" value="1"/>
</dbReference>
<organism evidence="1 2">
    <name type="scientific">Penicillium capsulatum</name>
    <dbReference type="NCBI Taxonomy" id="69766"/>
    <lineage>
        <taxon>Eukaryota</taxon>
        <taxon>Fungi</taxon>
        <taxon>Dikarya</taxon>
        <taxon>Ascomycota</taxon>
        <taxon>Pezizomycotina</taxon>
        <taxon>Eurotiomycetes</taxon>
        <taxon>Eurotiomycetidae</taxon>
        <taxon>Eurotiales</taxon>
        <taxon>Aspergillaceae</taxon>
        <taxon>Penicillium</taxon>
    </lineage>
</organism>
<reference evidence="1" key="2">
    <citation type="journal article" date="2023" name="IMA Fungus">
        <title>Comparative genomic study of the Penicillium genus elucidates a diverse pangenome and 15 lateral gene transfer events.</title>
        <authorList>
            <person name="Petersen C."/>
            <person name="Sorensen T."/>
            <person name="Nielsen M.R."/>
            <person name="Sondergaard T.E."/>
            <person name="Sorensen J.L."/>
            <person name="Fitzpatrick D.A."/>
            <person name="Frisvad J.C."/>
            <person name="Nielsen K.L."/>
        </authorList>
    </citation>
    <scope>NUCLEOTIDE SEQUENCE</scope>
    <source>
        <strain evidence="1">IBT 21917</strain>
    </source>
</reference>
<gene>
    <name evidence="1" type="ORF">N7492_004222</name>
</gene>
<evidence type="ECO:0000313" key="2">
    <source>
        <dbReference type="Proteomes" id="UP001146351"/>
    </source>
</evidence>
<comment type="caution">
    <text evidence="1">The sequence shown here is derived from an EMBL/GenBank/DDBJ whole genome shotgun (WGS) entry which is preliminary data.</text>
</comment>